<dbReference type="EMBL" id="ML976674">
    <property type="protein sequence ID" value="KAF1974466.1"/>
    <property type="molecule type" value="Genomic_DNA"/>
</dbReference>
<dbReference type="Proteomes" id="UP000800036">
    <property type="component" value="Unassembled WGS sequence"/>
</dbReference>
<sequence>MFDDYDARLQQDPRYFGRGAGSGNEIIEVYGAEIAVKKRFREESIAEDQIVGWLNKYNAEIPKPLLRVFVCAPEQHTSDAEVIALPFTRATLQAIRNKWHLPSEFLRMLLSTMPIKSKFSVIHSGAKYDGIMLRGGRSKDWNYCVTTTKCPTTGIVNCFVHGLQANEIVHVKRCLRESTAYANYAMLVPIILVEWKIHHFAVLLERRAQYLAAVENETGLIHGAADDPNYRLSPQQRMARLEEINFDQITLQLTGLVGTLYFCGMTFQSGLSSLELIEEVSKTLQALPDCFVRRITYLKGLIAGAEDSKKLLEARTQAQVDTVNTLISQRHAEAALKETYVMRIVAIVTLVFLPATAVATMFSTSFWNWMPLGQDEKNHTVVSSWVWIYFLCSILLSLAVYFFTYWMHRRQKESRDKKLGWKKRASVVRTTGVAVSWKGGRLLSKRASGQSGADLFQV</sequence>
<feature type="transmembrane region" description="Helical" evidence="1">
    <location>
        <begin position="340"/>
        <end position="367"/>
    </location>
</feature>
<keyword evidence="3" id="KW-1185">Reference proteome</keyword>
<organism evidence="2 3">
    <name type="scientific">Bimuria novae-zelandiae CBS 107.79</name>
    <dbReference type="NCBI Taxonomy" id="1447943"/>
    <lineage>
        <taxon>Eukaryota</taxon>
        <taxon>Fungi</taxon>
        <taxon>Dikarya</taxon>
        <taxon>Ascomycota</taxon>
        <taxon>Pezizomycotina</taxon>
        <taxon>Dothideomycetes</taxon>
        <taxon>Pleosporomycetidae</taxon>
        <taxon>Pleosporales</taxon>
        <taxon>Massarineae</taxon>
        <taxon>Didymosphaeriaceae</taxon>
        <taxon>Bimuria</taxon>
    </lineage>
</organism>
<feature type="transmembrane region" description="Helical" evidence="1">
    <location>
        <begin position="387"/>
        <end position="408"/>
    </location>
</feature>
<keyword evidence="1" id="KW-0812">Transmembrane</keyword>
<reference evidence="2" key="1">
    <citation type="journal article" date="2020" name="Stud. Mycol.">
        <title>101 Dothideomycetes genomes: a test case for predicting lifestyles and emergence of pathogens.</title>
        <authorList>
            <person name="Haridas S."/>
            <person name="Albert R."/>
            <person name="Binder M."/>
            <person name="Bloem J."/>
            <person name="Labutti K."/>
            <person name="Salamov A."/>
            <person name="Andreopoulos B."/>
            <person name="Baker S."/>
            <person name="Barry K."/>
            <person name="Bills G."/>
            <person name="Bluhm B."/>
            <person name="Cannon C."/>
            <person name="Castanera R."/>
            <person name="Culley D."/>
            <person name="Daum C."/>
            <person name="Ezra D."/>
            <person name="Gonzalez J."/>
            <person name="Henrissat B."/>
            <person name="Kuo A."/>
            <person name="Liang C."/>
            <person name="Lipzen A."/>
            <person name="Lutzoni F."/>
            <person name="Magnuson J."/>
            <person name="Mondo S."/>
            <person name="Nolan M."/>
            <person name="Ohm R."/>
            <person name="Pangilinan J."/>
            <person name="Park H.-J."/>
            <person name="Ramirez L."/>
            <person name="Alfaro M."/>
            <person name="Sun H."/>
            <person name="Tritt A."/>
            <person name="Yoshinaga Y."/>
            <person name="Zwiers L.-H."/>
            <person name="Turgeon B."/>
            <person name="Goodwin S."/>
            <person name="Spatafora J."/>
            <person name="Crous P."/>
            <person name="Grigoriev I."/>
        </authorList>
    </citation>
    <scope>NUCLEOTIDE SEQUENCE</scope>
    <source>
        <strain evidence="2">CBS 107.79</strain>
    </source>
</reference>
<gene>
    <name evidence="2" type="ORF">BU23DRAFT_93985</name>
</gene>
<keyword evidence="1" id="KW-1133">Transmembrane helix</keyword>
<evidence type="ECO:0000313" key="3">
    <source>
        <dbReference type="Proteomes" id="UP000800036"/>
    </source>
</evidence>
<dbReference type="AlphaFoldDB" id="A0A6A5VHE3"/>
<evidence type="ECO:0000256" key="1">
    <source>
        <dbReference type="SAM" id="Phobius"/>
    </source>
</evidence>
<protein>
    <recommendedName>
        <fullName evidence="4">Cora-domain-containing protein</fullName>
    </recommendedName>
</protein>
<keyword evidence="1" id="KW-0472">Membrane</keyword>
<evidence type="ECO:0000313" key="2">
    <source>
        <dbReference type="EMBL" id="KAF1974466.1"/>
    </source>
</evidence>
<dbReference type="Gene3D" id="1.20.58.340">
    <property type="entry name" value="Magnesium transport protein CorA, transmembrane region"/>
    <property type="match status" value="1"/>
</dbReference>
<accession>A0A6A5VHE3</accession>
<dbReference type="OrthoDB" id="2830640at2759"/>
<proteinExistence type="predicted"/>
<name>A0A6A5VHE3_9PLEO</name>
<evidence type="ECO:0008006" key="4">
    <source>
        <dbReference type="Google" id="ProtNLM"/>
    </source>
</evidence>